<dbReference type="InterPro" id="IPR050275">
    <property type="entry name" value="PGM_Phosphatase"/>
</dbReference>
<dbReference type="STRING" id="1610493.RPIT_08325"/>
<dbReference type="GO" id="GO:0016791">
    <property type="term" value="F:phosphatase activity"/>
    <property type="evidence" value="ECO:0007669"/>
    <property type="project" value="TreeGrafter"/>
</dbReference>
<gene>
    <name evidence="3" type="ORF">RPIT_08325</name>
</gene>
<dbReference type="EMBL" id="CP019605">
    <property type="protein sequence ID" value="AQP44803.1"/>
    <property type="molecule type" value="Genomic_DNA"/>
</dbReference>
<evidence type="ECO:0000256" key="2">
    <source>
        <dbReference type="PIRSR" id="PIRSR613078-2"/>
    </source>
</evidence>
<dbReference type="OrthoDB" id="4120859at2"/>
<dbReference type="PANTHER" id="PTHR48100">
    <property type="entry name" value="BROAD-SPECIFICITY PHOSPHATASE YOR283W-RELATED"/>
    <property type="match status" value="1"/>
</dbReference>
<dbReference type="RefSeq" id="WP_077342231.1">
    <property type="nucleotide sequence ID" value="NZ_CP019605.1"/>
</dbReference>
<protein>
    <recommendedName>
        <fullName evidence="5">Phosphoglycerate mutase</fullName>
    </recommendedName>
</protein>
<evidence type="ECO:0008006" key="5">
    <source>
        <dbReference type="Google" id="ProtNLM"/>
    </source>
</evidence>
<evidence type="ECO:0000313" key="3">
    <source>
        <dbReference type="EMBL" id="AQP44803.1"/>
    </source>
</evidence>
<evidence type="ECO:0000256" key="1">
    <source>
        <dbReference type="PIRSR" id="PIRSR613078-1"/>
    </source>
</evidence>
<dbReference type="PANTHER" id="PTHR48100:SF2">
    <property type="entry name" value="CONSERVED PROTEIN"/>
    <property type="match status" value="1"/>
</dbReference>
<evidence type="ECO:0000313" key="4">
    <source>
        <dbReference type="Proteomes" id="UP000188324"/>
    </source>
</evidence>
<organism evidence="3 4">
    <name type="scientific">Tessaracoccus flavus</name>
    <dbReference type="NCBI Taxonomy" id="1610493"/>
    <lineage>
        <taxon>Bacteria</taxon>
        <taxon>Bacillati</taxon>
        <taxon>Actinomycetota</taxon>
        <taxon>Actinomycetes</taxon>
        <taxon>Propionibacteriales</taxon>
        <taxon>Propionibacteriaceae</taxon>
        <taxon>Tessaracoccus</taxon>
    </lineage>
</organism>
<dbReference type="Gene3D" id="3.40.50.1240">
    <property type="entry name" value="Phosphoglycerate mutase-like"/>
    <property type="match status" value="1"/>
</dbReference>
<name>A0A1Q2CFC1_9ACTN</name>
<feature type="active site" description="Tele-phosphohistidine intermediate" evidence="1">
    <location>
        <position position="9"/>
    </location>
</feature>
<sequence length="216" mass="22791">MTKVVLIRHGRSTANAAGVLAGRAAVALDEFGRAQAEALREALSGVQVAAAYTSPIERCRETAALAGFPDAEVADGLSECDYGDWTGLKLDELMKEQVWTDIQARPTEVSFPGGETMTGMFDRVSAAIDELTGRHADDETIVAFSHGDPIKGILAHAFGMRRDDFQRIHVAPAGISAIDYRQPHPMVLCVNVGGALAAHLGVARGPVVGGGDVGRQ</sequence>
<proteinExistence type="predicted"/>
<dbReference type="GO" id="GO:0005737">
    <property type="term" value="C:cytoplasm"/>
    <property type="evidence" value="ECO:0007669"/>
    <property type="project" value="TreeGrafter"/>
</dbReference>
<dbReference type="AlphaFoldDB" id="A0A1Q2CFC1"/>
<feature type="binding site" evidence="2">
    <location>
        <begin position="79"/>
        <end position="82"/>
    </location>
    <ligand>
        <name>substrate</name>
    </ligand>
</feature>
<dbReference type="InterPro" id="IPR029033">
    <property type="entry name" value="His_PPase_superfam"/>
</dbReference>
<dbReference type="Pfam" id="PF00300">
    <property type="entry name" value="His_Phos_1"/>
    <property type="match status" value="1"/>
</dbReference>
<dbReference type="InterPro" id="IPR013078">
    <property type="entry name" value="His_Pase_superF_clade-1"/>
</dbReference>
<keyword evidence="4" id="KW-1185">Reference proteome</keyword>
<dbReference type="CDD" id="cd07067">
    <property type="entry name" value="HP_PGM_like"/>
    <property type="match status" value="1"/>
</dbReference>
<dbReference type="SMART" id="SM00855">
    <property type="entry name" value="PGAM"/>
    <property type="match status" value="1"/>
</dbReference>
<dbReference type="Proteomes" id="UP000188324">
    <property type="component" value="Chromosome"/>
</dbReference>
<dbReference type="KEGG" id="tfl:RPIT_08325"/>
<feature type="active site" description="Proton donor/acceptor" evidence="1">
    <location>
        <position position="79"/>
    </location>
</feature>
<accession>A0A1Q2CFC1</accession>
<reference evidence="3 4" key="1">
    <citation type="journal article" date="2016" name="Int. J. Syst. Evol. Microbiol.">
        <title>Tessaracoccus flavus sp. nov., isolated from the drainage system of a lindane-producing factory.</title>
        <authorList>
            <person name="Kumari R."/>
            <person name="Singh P."/>
            <person name="Schumann P."/>
            <person name="Lal R."/>
        </authorList>
    </citation>
    <scope>NUCLEOTIDE SEQUENCE [LARGE SCALE GENOMIC DNA]</scope>
    <source>
        <strain evidence="3 4">RP1T</strain>
    </source>
</reference>
<feature type="binding site" evidence="2">
    <location>
        <position position="58"/>
    </location>
    <ligand>
        <name>substrate</name>
    </ligand>
</feature>
<feature type="binding site" evidence="2">
    <location>
        <begin position="8"/>
        <end position="15"/>
    </location>
    <ligand>
        <name>substrate</name>
    </ligand>
</feature>
<dbReference type="SUPFAM" id="SSF53254">
    <property type="entry name" value="Phosphoglycerate mutase-like"/>
    <property type="match status" value="1"/>
</dbReference>